<comment type="caution">
    <text evidence="6">The sequence shown here is derived from an EMBL/GenBank/DDBJ whole genome shotgun (WGS) entry which is preliminary data.</text>
</comment>
<evidence type="ECO:0008006" key="7">
    <source>
        <dbReference type="Google" id="ProtNLM"/>
    </source>
</evidence>
<dbReference type="PRINTS" id="PR00116">
    <property type="entry name" value="ARGINASE"/>
</dbReference>
<accession>F9G270</accession>
<evidence type="ECO:0000256" key="3">
    <source>
        <dbReference type="ARBA" id="ARBA00022801"/>
    </source>
</evidence>
<comment type="similarity">
    <text evidence="1">Belongs to the arginase family. Agmatinase subfamily.</text>
</comment>
<proteinExistence type="inferred from homology"/>
<dbReference type="AlphaFoldDB" id="F9G270"/>
<dbReference type="PANTHER" id="PTHR11358">
    <property type="entry name" value="ARGINASE/AGMATINASE"/>
    <property type="match status" value="1"/>
</dbReference>
<dbReference type="Pfam" id="PF00491">
    <property type="entry name" value="Arginase"/>
    <property type="match status" value="2"/>
</dbReference>
<evidence type="ECO:0000256" key="5">
    <source>
        <dbReference type="SAM" id="SignalP"/>
    </source>
</evidence>
<feature type="signal peptide" evidence="5">
    <location>
        <begin position="1"/>
        <end position="17"/>
    </location>
</feature>
<dbReference type="EMBL" id="AFQF01003186">
    <property type="protein sequence ID" value="EGU76731.1"/>
    <property type="molecule type" value="Genomic_DNA"/>
</dbReference>
<dbReference type="PANTHER" id="PTHR11358:SF26">
    <property type="entry name" value="GUANIDINO ACID HYDROLASE, MITOCHONDRIAL"/>
    <property type="match status" value="1"/>
</dbReference>
<dbReference type="PROSITE" id="PS51409">
    <property type="entry name" value="ARGINASE_2"/>
    <property type="match status" value="1"/>
</dbReference>
<keyword evidence="5" id="KW-0732">Signal</keyword>
<dbReference type="InterPro" id="IPR023696">
    <property type="entry name" value="Ureohydrolase_dom_sf"/>
</dbReference>
<dbReference type="SUPFAM" id="SSF52768">
    <property type="entry name" value="Arginase/deacetylase"/>
    <property type="match status" value="1"/>
</dbReference>
<evidence type="ECO:0000256" key="2">
    <source>
        <dbReference type="ARBA" id="ARBA00022723"/>
    </source>
</evidence>
<dbReference type="InterPro" id="IPR006035">
    <property type="entry name" value="Ureohydrolase"/>
</dbReference>
<dbReference type="PROSITE" id="PS01053">
    <property type="entry name" value="ARGINASE_1"/>
    <property type="match status" value="1"/>
</dbReference>
<evidence type="ECO:0000256" key="1">
    <source>
        <dbReference type="ARBA" id="ARBA00009227"/>
    </source>
</evidence>
<dbReference type="OrthoDB" id="288726at2759"/>
<dbReference type="InterPro" id="IPR020855">
    <property type="entry name" value="Ureohydrolase_Mn_BS"/>
</dbReference>
<gene>
    <name evidence="6" type="ORF">FOXB_12752</name>
</gene>
<dbReference type="GO" id="GO:0033389">
    <property type="term" value="P:putrescine biosynthetic process from arginine, via agmatine"/>
    <property type="evidence" value="ECO:0007669"/>
    <property type="project" value="TreeGrafter"/>
</dbReference>
<dbReference type="STRING" id="660025.F9G270"/>
<organism evidence="6">
    <name type="scientific">Fusarium oxysporum (strain Fo5176)</name>
    <name type="common">Fusarium vascular wilt</name>
    <dbReference type="NCBI Taxonomy" id="660025"/>
    <lineage>
        <taxon>Eukaryota</taxon>
        <taxon>Fungi</taxon>
        <taxon>Dikarya</taxon>
        <taxon>Ascomycota</taxon>
        <taxon>Pezizomycotina</taxon>
        <taxon>Sordariomycetes</taxon>
        <taxon>Hypocreomycetidae</taxon>
        <taxon>Hypocreales</taxon>
        <taxon>Nectriaceae</taxon>
        <taxon>Fusarium</taxon>
        <taxon>Fusarium oxysporum species complex</taxon>
    </lineage>
</organism>
<name>F9G270_FUSOF</name>
<dbReference type="CDD" id="cd11592">
    <property type="entry name" value="Agmatinase_PAH"/>
    <property type="match status" value="1"/>
</dbReference>
<keyword evidence="2" id="KW-0479">Metal-binding</keyword>
<protein>
    <recommendedName>
        <fullName evidence="7">Agmatinase</fullName>
    </recommendedName>
</protein>
<keyword evidence="3 4" id="KW-0378">Hydrolase</keyword>
<evidence type="ECO:0000313" key="6">
    <source>
        <dbReference type="EMBL" id="EGU76731.1"/>
    </source>
</evidence>
<dbReference type="GO" id="GO:0046872">
    <property type="term" value="F:metal ion binding"/>
    <property type="evidence" value="ECO:0007669"/>
    <property type="project" value="UniProtKB-KW"/>
</dbReference>
<feature type="chain" id="PRO_5003383554" description="Agmatinase" evidence="5">
    <location>
        <begin position="18"/>
        <end position="516"/>
    </location>
</feature>
<sequence>MKLLNVLALAGLATACAHDHDDKEWTKEELDELEQKWGYEWPFAGINTFAHLNHVKCLTEPTEPFDIAIVGAPFDTAVSYRPGARFGPRAIRSASARQTSMRGFNPRAGINPYQNWAKIVDCGDISITPIDNNIAREQMTQAFKQLGRRKTVSALAPKARLVTLGGDHSLALPALRALNEIHGKPIQVLHFDGGLIVPFVNYLVKNLINTSTTAHLDTWNPAAYPSWWGATQFTHGSMFWMANQEGLLSNSSSERSVHAGLRTRLSGNDFADNEDDTSQGWVRFTADDIDDLGTKGIIDGILKVLGTENPVYLSVDIDVLDPAFAPGTGTPEPGGWSTREFIRILRGLEGLNLVGADVVEVSPAYQNGGEETALAAAQVVYEIISSMVKRGLQDGGKEGNGGNAAAGKDELEDHKMNLLKFNERVERNYLNDFVYKVSFIGDIFLVMQPHVVSKERVCATGNGSREHSKAFESYGSQTYRTLVSSLGELRSGTEMVELRCLQLNTQSFISVRTIIG</sequence>
<dbReference type="PROSITE" id="PS51257">
    <property type="entry name" value="PROKAR_LIPOPROTEIN"/>
    <property type="match status" value="1"/>
</dbReference>
<reference evidence="6" key="1">
    <citation type="journal article" date="2012" name="Mol. Plant Microbe Interact.">
        <title>A highly conserved effector in Fusarium oxysporum is required for full virulence on Arabidopsis.</title>
        <authorList>
            <person name="Thatcher L.F."/>
            <person name="Gardiner D.M."/>
            <person name="Kazan K."/>
            <person name="Manners J."/>
        </authorList>
    </citation>
    <scope>NUCLEOTIDE SEQUENCE [LARGE SCALE GENOMIC DNA]</scope>
    <source>
        <strain evidence="6">Fo5176</strain>
    </source>
</reference>
<evidence type="ECO:0000256" key="4">
    <source>
        <dbReference type="RuleBase" id="RU003684"/>
    </source>
</evidence>
<dbReference type="GO" id="GO:0008783">
    <property type="term" value="F:agmatinase activity"/>
    <property type="evidence" value="ECO:0007669"/>
    <property type="project" value="TreeGrafter"/>
</dbReference>
<dbReference type="PaxDb" id="5507-FOXG_09454P0"/>
<dbReference type="Gene3D" id="3.40.800.10">
    <property type="entry name" value="Ureohydrolase domain"/>
    <property type="match status" value="1"/>
</dbReference>